<comment type="similarity">
    <text evidence="2 4">Belongs to the Mediator complex subunit 11 family.</text>
</comment>
<evidence type="ECO:0000256" key="3">
    <source>
        <dbReference type="ARBA" id="ARBA00023242"/>
    </source>
</evidence>
<evidence type="ECO:0000256" key="2">
    <source>
        <dbReference type="ARBA" id="ARBA00008186"/>
    </source>
</evidence>
<comment type="function">
    <text evidence="4">Component of the Mediator complex, a coactivator involved in the regulated transcription of nearly all RNA polymerase II-dependent genes. Mediator functions as a bridge to convey information from gene-specific regulatory proteins to the basal RNA polymerase II transcription machinery. Mediator is recruited to promoters by direct interactions with regulatory proteins and serves as a scaffold for the assembly of a functional pre-initiation complex with RNA polymerase II and the general transcription factors.</text>
</comment>
<proteinExistence type="inferred from homology"/>
<dbReference type="Pfam" id="PF10280">
    <property type="entry name" value="Med11"/>
    <property type="match status" value="1"/>
</dbReference>
<dbReference type="Gene3D" id="1.10.287.3490">
    <property type="match status" value="1"/>
</dbReference>
<keyword evidence="4" id="KW-0805">Transcription regulation</keyword>
<keyword evidence="4" id="KW-0010">Activator</keyword>
<feature type="region of interest" description="Disordered" evidence="5">
    <location>
        <begin position="112"/>
        <end position="141"/>
    </location>
</feature>
<sequence length="173" mass="19265">MSNIANSQHAEFVEVKPEERIKELNDIDHDIAKILRSASKAIGLLSNEDHGTINPKLEDVKTEFEANVREYYATLASTSVRLRRQVHALEEAGLIAEGTKFDANRAKLMDENMSSRRGGGGPLDNSWLNARAKDSTGQALKEESLRDMKQFLKHSNIDVEGRSPGTMQVDTET</sequence>
<accession>A0AAN7SXR0</accession>
<dbReference type="AlphaFoldDB" id="A0AAN7SXR0"/>
<organism evidence="6 7">
    <name type="scientific">Lithohypha guttulata</name>
    <dbReference type="NCBI Taxonomy" id="1690604"/>
    <lineage>
        <taxon>Eukaryota</taxon>
        <taxon>Fungi</taxon>
        <taxon>Dikarya</taxon>
        <taxon>Ascomycota</taxon>
        <taxon>Pezizomycotina</taxon>
        <taxon>Eurotiomycetes</taxon>
        <taxon>Chaetothyriomycetidae</taxon>
        <taxon>Chaetothyriales</taxon>
        <taxon>Trichomeriaceae</taxon>
        <taxon>Lithohypha</taxon>
    </lineage>
</organism>
<evidence type="ECO:0000256" key="5">
    <source>
        <dbReference type="SAM" id="MobiDB-lite"/>
    </source>
</evidence>
<comment type="subunit">
    <text evidence="4">Component of the Mediator complex.</text>
</comment>
<reference evidence="6 7" key="1">
    <citation type="submission" date="2023-08" db="EMBL/GenBank/DDBJ databases">
        <title>Black Yeasts Isolated from many extreme environments.</title>
        <authorList>
            <person name="Coleine C."/>
            <person name="Stajich J.E."/>
            <person name="Selbmann L."/>
        </authorList>
    </citation>
    <scope>NUCLEOTIDE SEQUENCE [LARGE SCALE GENOMIC DNA]</scope>
    <source>
        <strain evidence="6 7">CCFEE 5910</strain>
    </source>
</reference>
<dbReference type="EMBL" id="JAVRRJ010000005">
    <property type="protein sequence ID" value="KAK5084351.1"/>
    <property type="molecule type" value="Genomic_DNA"/>
</dbReference>
<keyword evidence="3 4" id="KW-0539">Nucleus</keyword>
<gene>
    <name evidence="4" type="primary">MED11</name>
    <name evidence="6" type="ORF">LTR05_005427</name>
</gene>
<comment type="caution">
    <text evidence="6">The sequence shown here is derived from an EMBL/GenBank/DDBJ whole genome shotgun (WGS) entry which is preliminary data.</text>
</comment>
<keyword evidence="4" id="KW-0804">Transcription</keyword>
<dbReference type="GO" id="GO:0016592">
    <property type="term" value="C:mediator complex"/>
    <property type="evidence" value="ECO:0007669"/>
    <property type="project" value="InterPro"/>
</dbReference>
<name>A0AAN7SXR0_9EURO</name>
<protein>
    <recommendedName>
        <fullName evidence="4">Mediator of RNA polymerase II transcription subunit 11</fullName>
    </recommendedName>
    <alternativeName>
        <fullName evidence="4">Mediator complex subunit 11</fullName>
    </alternativeName>
</protein>
<keyword evidence="7" id="KW-1185">Reference proteome</keyword>
<evidence type="ECO:0000313" key="6">
    <source>
        <dbReference type="EMBL" id="KAK5084351.1"/>
    </source>
</evidence>
<dbReference type="GO" id="GO:0003712">
    <property type="term" value="F:transcription coregulator activity"/>
    <property type="evidence" value="ECO:0007669"/>
    <property type="project" value="InterPro"/>
</dbReference>
<evidence type="ECO:0000313" key="7">
    <source>
        <dbReference type="Proteomes" id="UP001309876"/>
    </source>
</evidence>
<dbReference type="Proteomes" id="UP001309876">
    <property type="component" value="Unassembled WGS sequence"/>
</dbReference>
<dbReference type="InterPro" id="IPR019404">
    <property type="entry name" value="Mediator_Med11"/>
</dbReference>
<comment type="subcellular location">
    <subcellularLocation>
        <location evidence="1 4">Nucleus</location>
    </subcellularLocation>
</comment>
<dbReference type="GO" id="GO:0006357">
    <property type="term" value="P:regulation of transcription by RNA polymerase II"/>
    <property type="evidence" value="ECO:0007669"/>
    <property type="project" value="InterPro"/>
</dbReference>
<evidence type="ECO:0000256" key="4">
    <source>
        <dbReference type="RuleBase" id="RU364147"/>
    </source>
</evidence>
<evidence type="ECO:0000256" key="1">
    <source>
        <dbReference type="ARBA" id="ARBA00004123"/>
    </source>
</evidence>